<feature type="transmembrane region" description="Helical" evidence="8">
    <location>
        <begin position="224"/>
        <end position="244"/>
    </location>
</feature>
<dbReference type="PANTHER" id="PTHR43791">
    <property type="entry name" value="PERMEASE-RELATED"/>
    <property type="match status" value="1"/>
</dbReference>
<name>A0A545VCJ1_9HYPO</name>
<gene>
    <name evidence="10" type="ORF">IF1G_01635</name>
</gene>
<evidence type="ECO:0000256" key="3">
    <source>
        <dbReference type="ARBA" id="ARBA00022692"/>
    </source>
</evidence>
<dbReference type="PANTHER" id="PTHR43791:SF40">
    <property type="entry name" value="THIAMINE PATHWAY TRANSPORTER THI73"/>
    <property type="match status" value="1"/>
</dbReference>
<feature type="domain" description="Major facilitator superfamily (MFS) profile" evidence="9">
    <location>
        <begin position="64"/>
        <end position="477"/>
    </location>
</feature>
<dbReference type="SUPFAM" id="SSF103473">
    <property type="entry name" value="MFS general substrate transporter"/>
    <property type="match status" value="1"/>
</dbReference>
<dbReference type="PROSITE" id="PS50850">
    <property type="entry name" value="MFS"/>
    <property type="match status" value="1"/>
</dbReference>
<keyword evidence="5 8" id="KW-0472">Membrane</keyword>
<sequence length="507" mass="56195">MESKQTIEAAHSHDDYPQDPEAAKSNVKASDMDAALKFINHADDLPPMTPEDEKRLVRKIDWSIMPLMFGCYFLQYTDKTLINYANIMGLQQDTHIDGNQFSQLALIFYVTYLAFEFPAGYLMQILPTAKFLGANVICWGIMVACTAAAKSWGTLVALRVLLGCFEAAVAPALILITSMWYKKSEQPVRVSIWYLGISVGQMVGAVTSFGFQHYKGSAFKSWQIMFLVYGLITVAVGLLVVFTMPDNPMVSRLSDTEKRWAIARLRENMTGIENKSFKKHQVVECLLDPQTWLLSMAVMSSSIPNGFISTYSSTVIKTFGFTSEVSALMGIPSGAFTLILTITCGSLAGKHNMRGVFAVALLLVSTVGSCLLRFLPAEGYVAGKMVGTYLALCTGASLGLMYSYAAANFSGHTKKATLNAILLTCFCIGNIIGPLTFRDKDKPLYIPAKIAMAITNAFAALCIIALVIYYKWENRRRDRVYANVEHVPNSEFFNLTDRENHEFRYAL</sequence>
<evidence type="ECO:0000256" key="8">
    <source>
        <dbReference type="SAM" id="Phobius"/>
    </source>
</evidence>
<evidence type="ECO:0000256" key="2">
    <source>
        <dbReference type="ARBA" id="ARBA00022448"/>
    </source>
</evidence>
<keyword evidence="11" id="KW-1185">Reference proteome</keyword>
<feature type="transmembrane region" description="Helical" evidence="8">
    <location>
        <begin position="327"/>
        <end position="348"/>
    </location>
</feature>
<comment type="subcellular location">
    <subcellularLocation>
        <location evidence="1">Membrane</location>
        <topology evidence="1">Multi-pass membrane protein</topology>
    </subcellularLocation>
</comment>
<dbReference type="FunFam" id="1.20.1250.20:FF:000064">
    <property type="entry name" value="MFS allantoate transporter"/>
    <property type="match status" value="1"/>
</dbReference>
<keyword evidence="2" id="KW-0813">Transport</keyword>
<feature type="transmembrane region" description="Helical" evidence="8">
    <location>
        <begin position="129"/>
        <end position="149"/>
    </location>
</feature>
<comment type="caution">
    <text evidence="10">The sequence shown here is derived from an EMBL/GenBank/DDBJ whole genome shotgun (WGS) entry which is preliminary data.</text>
</comment>
<evidence type="ECO:0000256" key="1">
    <source>
        <dbReference type="ARBA" id="ARBA00004141"/>
    </source>
</evidence>
<keyword evidence="4 8" id="KW-1133">Transmembrane helix</keyword>
<evidence type="ECO:0000256" key="6">
    <source>
        <dbReference type="ARBA" id="ARBA00037968"/>
    </source>
</evidence>
<dbReference type="AlphaFoldDB" id="A0A545VCJ1"/>
<feature type="compositionally biased region" description="Basic and acidic residues" evidence="7">
    <location>
        <begin position="1"/>
        <end position="16"/>
    </location>
</feature>
<dbReference type="Pfam" id="PF07690">
    <property type="entry name" value="MFS_1"/>
    <property type="match status" value="1"/>
</dbReference>
<dbReference type="GO" id="GO:0022857">
    <property type="term" value="F:transmembrane transporter activity"/>
    <property type="evidence" value="ECO:0007669"/>
    <property type="project" value="InterPro"/>
</dbReference>
<evidence type="ECO:0000313" key="11">
    <source>
        <dbReference type="Proteomes" id="UP000315783"/>
    </source>
</evidence>
<organism evidence="10 11">
    <name type="scientific">Cordyceps javanica</name>
    <dbReference type="NCBI Taxonomy" id="43265"/>
    <lineage>
        <taxon>Eukaryota</taxon>
        <taxon>Fungi</taxon>
        <taxon>Dikarya</taxon>
        <taxon>Ascomycota</taxon>
        <taxon>Pezizomycotina</taxon>
        <taxon>Sordariomycetes</taxon>
        <taxon>Hypocreomycetidae</taxon>
        <taxon>Hypocreales</taxon>
        <taxon>Cordycipitaceae</taxon>
        <taxon>Cordyceps</taxon>
    </lineage>
</organism>
<protein>
    <submittedName>
        <fullName evidence="10">Allantoin permease</fullName>
    </submittedName>
</protein>
<feature type="transmembrane region" description="Helical" evidence="8">
    <location>
        <begin position="192"/>
        <end position="212"/>
    </location>
</feature>
<feature type="transmembrane region" description="Helical" evidence="8">
    <location>
        <begin position="355"/>
        <end position="374"/>
    </location>
</feature>
<reference evidence="10 11" key="1">
    <citation type="journal article" date="2019" name="Appl. Microbiol. Biotechnol.">
        <title>Genome sequence of Isaria javanica and comparative genome analysis insights into family S53 peptidase evolution in fungal entomopathogens.</title>
        <authorList>
            <person name="Lin R."/>
            <person name="Zhang X."/>
            <person name="Xin B."/>
            <person name="Zou M."/>
            <person name="Gao Y."/>
            <person name="Qin F."/>
            <person name="Hu Q."/>
            <person name="Xie B."/>
            <person name="Cheng X."/>
        </authorList>
    </citation>
    <scope>NUCLEOTIDE SEQUENCE [LARGE SCALE GENOMIC DNA]</scope>
    <source>
        <strain evidence="10 11">IJ1G</strain>
    </source>
</reference>
<feature type="region of interest" description="Disordered" evidence="7">
    <location>
        <begin position="1"/>
        <end position="27"/>
    </location>
</feature>
<evidence type="ECO:0000259" key="9">
    <source>
        <dbReference type="PROSITE" id="PS50850"/>
    </source>
</evidence>
<feature type="transmembrane region" description="Helical" evidence="8">
    <location>
        <begin position="386"/>
        <end position="405"/>
    </location>
</feature>
<feature type="transmembrane region" description="Helical" evidence="8">
    <location>
        <begin position="104"/>
        <end position="123"/>
    </location>
</feature>
<dbReference type="EMBL" id="SPUK01000002">
    <property type="protein sequence ID" value="TQV99420.1"/>
    <property type="molecule type" value="Genomic_DNA"/>
</dbReference>
<evidence type="ECO:0000256" key="5">
    <source>
        <dbReference type="ARBA" id="ARBA00023136"/>
    </source>
</evidence>
<dbReference type="InterPro" id="IPR020846">
    <property type="entry name" value="MFS_dom"/>
</dbReference>
<keyword evidence="3 8" id="KW-0812">Transmembrane</keyword>
<comment type="similarity">
    <text evidence="6">Belongs to the major facilitator superfamily. Allantoate permease family.</text>
</comment>
<dbReference type="OrthoDB" id="6730379at2759"/>
<evidence type="ECO:0000313" key="10">
    <source>
        <dbReference type="EMBL" id="TQV99420.1"/>
    </source>
</evidence>
<dbReference type="InterPro" id="IPR011701">
    <property type="entry name" value="MFS"/>
</dbReference>
<proteinExistence type="inferred from homology"/>
<dbReference type="GO" id="GO:0016020">
    <property type="term" value="C:membrane"/>
    <property type="evidence" value="ECO:0007669"/>
    <property type="project" value="UniProtKB-SubCell"/>
</dbReference>
<feature type="transmembrane region" description="Helical" evidence="8">
    <location>
        <begin position="449"/>
        <end position="470"/>
    </location>
</feature>
<dbReference type="InterPro" id="IPR036259">
    <property type="entry name" value="MFS_trans_sf"/>
</dbReference>
<evidence type="ECO:0000256" key="7">
    <source>
        <dbReference type="SAM" id="MobiDB-lite"/>
    </source>
</evidence>
<evidence type="ECO:0000256" key="4">
    <source>
        <dbReference type="ARBA" id="ARBA00022989"/>
    </source>
</evidence>
<accession>A0A545VCJ1</accession>
<dbReference type="Gene3D" id="1.20.1250.20">
    <property type="entry name" value="MFS general substrate transporter like domains"/>
    <property type="match status" value="2"/>
</dbReference>
<feature type="transmembrane region" description="Helical" evidence="8">
    <location>
        <begin position="156"/>
        <end position="180"/>
    </location>
</feature>
<dbReference type="Proteomes" id="UP000315783">
    <property type="component" value="Unassembled WGS sequence"/>
</dbReference>
<feature type="transmembrane region" description="Helical" evidence="8">
    <location>
        <begin position="417"/>
        <end position="437"/>
    </location>
</feature>